<evidence type="ECO:0000313" key="1">
    <source>
        <dbReference type="EMBL" id="KAJ4711031.1"/>
    </source>
</evidence>
<protein>
    <submittedName>
        <fullName evidence="1">LysM receptor kinase</fullName>
    </submittedName>
</protein>
<proteinExistence type="predicted"/>
<keyword evidence="1" id="KW-0418">Kinase</keyword>
<name>A0ACC1XIQ9_MELAZ</name>
<keyword evidence="1" id="KW-0675">Receptor</keyword>
<organism evidence="1 2">
    <name type="scientific">Melia azedarach</name>
    <name type="common">Chinaberry tree</name>
    <dbReference type="NCBI Taxonomy" id="155640"/>
    <lineage>
        <taxon>Eukaryota</taxon>
        <taxon>Viridiplantae</taxon>
        <taxon>Streptophyta</taxon>
        <taxon>Embryophyta</taxon>
        <taxon>Tracheophyta</taxon>
        <taxon>Spermatophyta</taxon>
        <taxon>Magnoliopsida</taxon>
        <taxon>eudicotyledons</taxon>
        <taxon>Gunneridae</taxon>
        <taxon>Pentapetalae</taxon>
        <taxon>rosids</taxon>
        <taxon>malvids</taxon>
        <taxon>Sapindales</taxon>
        <taxon>Meliaceae</taxon>
        <taxon>Melia</taxon>
    </lineage>
</organism>
<evidence type="ECO:0000313" key="2">
    <source>
        <dbReference type="Proteomes" id="UP001164539"/>
    </source>
</evidence>
<dbReference type="EMBL" id="CM051402">
    <property type="protein sequence ID" value="KAJ4711031.1"/>
    <property type="molecule type" value="Genomic_DNA"/>
</dbReference>
<comment type="caution">
    <text evidence="1">The sequence shown here is derived from an EMBL/GenBank/DDBJ whole genome shotgun (WGS) entry which is preliminary data.</text>
</comment>
<sequence length="725" mass="80917">MSSNILPSRTREEEMDIIASVDTYTPEMPPSLKYEVEQPSYNQEINLNHNFNHNLEGIYPALPPSFTSLIANCSEVREAATQPTVSEDVDLKSLIAKYMEDSSFQDMLIKVEQIISEFSLLPLLATLLARAFGSDVLVKPSVMNSFPCNERINTCTAFLYHINQGLSEELVASFYSVNSSRIKPTFHGNQKDYMIKVDCSCKDVNGTRGYFYDTSYKVKPNDTFVNVSAKIYSGQAWKVGGEEKNFIAEEVFPVHLICGCVETDTQVVVTYTVQQQDTLSTIAILLSAKISGIESMNKMVAENPGYIDVGWVLYVPMELNGIPPPTARKSHKWVAVVAILSVVTLLSMITMITILLRRKKSQETTVEDLKSASKAMSASNKAFSLQSHYLNKENMEDVTAFESERAVVFSVEEIEEATSNFDECKIIGRGGYGSVYFGMFGEKEVAIKQMKSNKTKEFFAELKVLCKIHHINVVELFGYASGDDHLYLVYEYVRNGSLSDHLHDPLLKGYQHLSWPARTQIALDAAKGIEYIHDHTKARYVHRDIKTSNILLDDGLRAKVADFGLVKLVERTNDDEMIATRLVGTPGYLPPESLKELQVTTKTDVFAFGVVLAELITGQRALIRDNREPNKTKSLITIINKIFQDEDPPTALEEIIDGNLRGSYPAEDVYQVAAVAESCLSEDAINRPEMRDIVVTLSQVAISSTEWEASLGGNSQVFSGLFNGR</sequence>
<dbReference type="Proteomes" id="UP001164539">
    <property type="component" value="Chromosome 9"/>
</dbReference>
<keyword evidence="2" id="KW-1185">Reference proteome</keyword>
<reference evidence="1 2" key="1">
    <citation type="journal article" date="2023" name="Science">
        <title>Complex scaffold remodeling in plant triterpene biosynthesis.</title>
        <authorList>
            <person name="De La Pena R."/>
            <person name="Hodgson H."/>
            <person name="Liu J.C."/>
            <person name="Stephenson M.J."/>
            <person name="Martin A.C."/>
            <person name="Owen C."/>
            <person name="Harkess A."/>
            <person name="Leebens-Mack J."/>
            <person name="Jimenez L.E."/>
            <person name="Osbourn A."/>
            <person name="Sattely E.S."/>
        </authorList>
    </citation>
    <scope>NUCLEOTIDE SEQUENCE [LARGE SCALE GENOMIC DNA]</scope>
    <source>
        <strain evidence="2">cv. JPN11</strain>
        <tissue evidence="1">Leaf</tissue>
    </source>
</reference>
<accession>A0ACC1XIQ9</accession>
<gene>
    <name evidence="1" type="ORF">OWV82_017118</name>
</gene>
<keyword evidence="1" id="KW-0808">Transferase</keyword>